<feature type="non-terminal residue" evidence="1">
    <location>
        <position position="1"/>
    </location>
</feature>
<keyword evidence="2" id="KW-1185">Reference proteome</keyword>
<reference evidence="1" key="1">
    <citation type="journal article" date="2023" name="Mol. Biol. Evol.">
        <title>Third-Generation Sequencing Reveals the Adaptive Role of the Epigenome in Three Deep-Sea Polychaetes.</title>
        <authorList>
            <person name="Perez M."/>
            <person name="Aroh O."/>
            <person name="Sun Y."/>
            <person name="Lan Y."/>
            <person name="Juniper S.K."/>
            <person name="Young C.R."/>
            <person name="Angers B."/>
            <person name="Qian P.Y."/>
        </authorList>
    </citation>
    <scope>NUCLEOTIDE SEQUENCE</scope>
    <source>
        <strain evidence="1">P08H-3</strain>
    </source>
</reference>
<protein>
    <submittedName>
        <fullName evidence="1">Uncharacterized protein</fullName>
    </submittedName>
</protein>
<evidence type="ECO:0000313" key="2">
    <source>
        <dbReference type="Proteomes" id="UP001208570"/>
    </source>
</evidence>
<name>A0AAD9N0I4_9ANNE</name>
<comment type="caution">
    <text evidence="1">The sequence shown here is derived from an EMBL/GenBank/DDBJ whole genome shotgun (WGS) entry which is preliminary data.</text>
</comment>
<dbReference type="EMBL" id="JAODUP010000323">
    <property type="protein sequence ID" value="KAK2152632.1"/>
    <property type="molecule type" value="Genomic_DNA"/>
</dbReference>
<proteinExistence type="predicted"/>
<gene>
    <name evidence="1" type="ORF">LSH36_324g02006</name>
</gene>
<organism evidence="1 2">
    <name type="scientific">Paralvinella palmiformis</name>
    <dbReference type="NCBI Taxonomy" id="53620"/>
    <lineage>
        <taxon>Eukaryota</taxon>
        <taxon>Metazoa</taxon>
        <taxon>Spiralia</taxon>
        <taxon>Lophotrochozoa</taxon>
        <taxon>Annelida</taxon>
        <taxon>Polychaeta</taxon>
        <taxon>Sedentaria</taxon>
        <taxon>Canalipalpata</taxon>
        <taxon>Terebellida</taxon>
        <taxon>Terebelliformia</taxon>
        <taxon>Alvinellidae</taxon>
        <taxon>Paralvinella</taxon>
    </lineage>
</organism>
<accession>A0AAD9N0I4</accession>
<sequence length="126" mass="14381">RAKMAALFVKGDSCKVWEKTGKSEFLKLCKSLISSPDCFFTTEELSLKRIVYELLWHYLRGLLKVEQIVAVLTELADMHPEIPSLLADIFGILGFISILQMSSNFNRAARAVIMRVVFFTETKVDY</sequence>
<dbReference type="Proteomes" id="UP001208570">
    <property type="component" value="Unassembled WGS sequence"/>
</dbReference>
<evidence type="ECO:0000313" key="1">
    <source>
        <dbReference type="EMBL" id="KAK2152632.1"/>
    </source>
</evidence>
<dbReference type="AlphaFoldDB" id="A0AAD9N0I4"/>